<evidence type="ECO:0000256" key="1">
    <source>
        <dbReference type="SAM" id="MobiDB-lite"/>
    </source>
</evidence>
<feature type="region of interest" description="Disordered" evidence="1">
    <location>
        <begin position="220"/>
        <end position="291"/>
    </location>
</feature>
<keyword evidence="2" id="KW-0472">Membrane</keyword>
<reference evidence="3" key="1">
    <citation type="submission" date="2021-02" db="EMBL/GenBank/DDBJ databases">
        <authorList>
            <person name="Dougan E. K."/>
            <person name="Rhodes N."/>
            <person name="Thang M."/>
            <person name="Chan C."/>
        </authorList>
    </citation>
    <scope>NUCLEOTIDE SEQUENCE</scope>
</reference>
<dbReference type="EMBL" id="CAJNNW010026429">
    <property type="protein sequence ID" value="CAE8685247.1"/>
    <property type="molecule type" value="Genomic_DNA"/>
</dbReference>
<organism evidence="3 4">
    <name type="scientific">Polarella glacialis</name>
    <name type="common">Dinoflagellate</name>
    <dbReference type="NCBI Taxonomy" id="89957"/>
    <lineage>
        <taxon>Eukaryota</taxon>
        <taxon>Sar</taxon>
        <taxon>Alveolata</taxon>
        <taxon>Dinophyceae</taxon>
        <taxon>Suessiales</taxon>
        <taxon>Suessiaceae</taxon>
        <taxon>Polarella</taxon>
    </lineage>
</organism>
<evidence type="ECO:0000313" key="3">
    <source>
        <dbReference type="EMBL" id="CAE8685247.1"/>
    </source>
</evidence>
<sequence length="506" mass="52933">MRLPGRCLVALSSSCSIAYALTGFRAGILEDQLVLGPAFVRPLEDTGVACGGSLQGPIYLLQVASTARRAKDFTKEGGNSTVTAAEQFRKTWDGLNYSSSSDVSQLSATSDFQLPLMSLATGTREGTADLGPKKRRTSQETKLEDLAASAALVGQARGLVALLQGSAQVQTDSSGRSSTVANEAASTAALLMIAVLIVSLGLYAVAMAWDGGKRVDQRRLAKAGPPAASRSGRSTQSELAPNPQPAAESSLMRAWPPMTPQVTPPPSRPVLSSRQVPLRPERPSMPSQDAYEGVPAICPQLVMPTNYIRLAVPVDPLLDPHFELDVLGLSSGSPLLSAAAVSRNGRRSIEISLHSAGTLLAVVTPNLQLTRADGSLIGSLARPASHHPASHVLRNAGGRTVMLISSGRSTQEMKFVTPMDSGTSQGFGNDQASVSRRPAGHLPAEHYEVVVCPNVDAVLILACFLALVVFAPPSPSATPVAARWPESGCNTPAQIHGSAVSLPPQR</sequence>
<evidence type="ECO:0000313" key="4">
    <source>
        <dbReference type="Proteomes" id="UP000626109"/>
    </source>
</evidence>
<feature type="compositionally biased region" description="Pro residues" evidence="1">
    <location>
        <begin position="257"/>
        <end position="268"/>
    </location>
</feature>
<feature type="transmembrane region" description="Helical" evidence="2">
    <location>
        <begin position="188"/>
        <end position="209"/>
    </location>
</feature>
<dbReference type="AlphaFoldDB" id="A0A813JUC7"/>
<keyword evidence="2" id="KW-1133">Transmembrane helix</keyword>
<dbReference type="Proteomes" id="UP000626109">
    <property type="component" value="Unassembled WGS sequence"/>
</dbReference>
<comment type="caution">
    <text evidence="3">The sequence shown here is derived from an EMBL/GenBank/DDBJ whole genome shotgun (WGS) entry which is preliminary data.</text>
</comment>
<protein>
    <recommendedName>
        <fullName evidence="5">Transmembrane protein</fullName>
    </recommendedName>
</protein>
<evidence type="ECO:0008006" key="5">
    <source>
        <dbReference type="Google" id="ProtNLM"/>
    </source>
</evidence>
<evidence type="ECO:0000256" key="2">
    <source>
        <dbReference type="SAM" id="Phobius"/>
    </source>
</evidence>
<proteinExistence type="predicted"/>
<name>A0A813JUC7_POLGL</name>
<keyword evidence="2" id="KW-0812">Transmembrane</keyword>
<gene>
    <name evidence="3" type="ORF">PGLA2088_LOCUS24374</name>
</gene>
<accession>A0A813JUC7</accession>